<keyword evidence="10" id="KW-1185">Reference proteome</keyword>
<comment type="cofactor">
    <cofactor evidence="7">
        <name>Mg(2+)</name>
        <dbReference type="ChEBI" id="CHEBI:18420"/>
    </cofactor>
    <text evidence="7">Binds 1 Mg(2+) ion per subunit.</text>
</comment>
<dbReference type="SUPFAM" id="SSF52972">
    <property type="entry name" value="ITPase-like"/>
    <property type="match status" value="1"/>
</dbReference>
<feature type="binding site" evidence="7">
    <location>
        <position position="70"/>
    </location>
    <ligand>
        <name>substrate</name>
    </ligand>
</feature>
<comment type="caution">
    <text evidence="9">The sequence shown here is derived from an EMBL/GenBank/DDBJ whole genome shotgun (WGS) entry which is preliminary data.</text>
</comment>
<evidence type="ECO:0000256" key="1">
    <source>
        <dbReference type="ARBA" id="ARBA00008023"/>
    </source>
</evidence>
<dbReference type="Gene3D" id="3.90.950.10">
    <property type="match status" value="1"/>
</dbReference>
<accession>A0ABP8LTN8</accession>
<dbReference type="PANTHER" id="PTHR11067:SF9">
    <property type="entry name" value="INOSINE TRIPHOSPHATE PYROPHOSPHATASE"/>
    <property type="match status" value="1"/>
</dbReference>
<feature type="binding site" evidence="7">
    <location>
        <begin position="149"/>
        <end position="152"/>
    </location>
    <ligand>
        <name>substrate</name>
    </ligand>
</feature>
<evidence type="ECO:0000313" key="10">
    <source>
        <dbReference type="Proteomes" id="UP001501508"/>
    </source>
</evidence>
<evidence type="ECO:0000256" key="5">
    <source>
        <dbReference type="ARBA" id="ARBA00022842"/>
    </source>
</evidence>
<dbReference type="InterPro" id="IPR020922">
    <property type="entry name" value="dITP/XTP_pyrophosphatase"/>
</dbReference>
<evidence type="ECO:0000256" key="3">
    <source>
        <dbReference type="ARBA" id="ARBA00022741"/>
    </source>
</evidence>
<dbReference type="EC" id="3.6.1.66" evidence="7"/>
<feature type="binding site" evidence="7">
    <location>
        <position position="69"/>
    </location>
    <ligand>
        <name>Mg(2+)</name>
        <dbReference type="ChEBI" id="CHEBI:18420"/>
    </ligand>
</feature>
<evidence type="ECO:0000256" key="8">
    <source>
        <dbReference type="RuleBase" id="RU003781"/>
    </source>
</evidence>
<evidence type="ECO:0000256" key="7">
    <source>
        <dbReference type="HAMAP-Rule" id="MF_01405"/>
    </source>
</evidence>
<dbReference type="InterPro" id="IPR002637">
    <property type="entry name" value="RdgB/HAM1"/>
</dbReference>
<organism evidence="9 10">
    <name type="scientific">Ravibacter arvi</name>
    <dbReference type="NCBI Taxonomy" id="2051041"/>
    <lineage>
        <taxon>Bacteria</taxon>
        <taxon>Pseudomonadati</taxon>
        <taxon>Bacteroidota</taxon>
        <taxon>Cytophagia</taxon>
        <taxon>Cytophagales</taxon>
        <taxon>Spirosomataceae</taxon>
        <taxon>Ravibacter</taxon>
    </lineage>
</organism>
<sequence length="194" mass="21951">MLTLCFATNNRHKLEEVQQALGAGVKLVTLEDIGCYDEIEEPFDTIQKNSEAKARFVWDRYGIDTFADDSGLVIPALNGEPGVYSARYAGPQRDDKDNIRLVWEKLADKSDRSAYFITVITLMLNGRLYAFEGIVNGTILPEERGNNGFGYDPVFLPEGSEQTFAEMSLQEKSELSHRARAVRKLNEFLTRNFQ</sequence>
<dbReference type="CDD" id="cd00515">
    <property type="entry name" value="HAM1"/>
    <property type="match status" value="1"/>
</dbReference>
<feature type="active site" description="Proton acceptor" evidence="7">
    <location>
        <position position="69"/>
    </location>
</feature>
<evidence type="ECO:0000313" key="9">
    <source>
        <dbReference type="EMBL" id="GAA4436587.1"/>
    </source>
</evidence>
<protein>
    <recommendedName>
        <fullName evidence="7">dITP/XTP pyrophosphatase</fullName>
        <ecNumber evidence="7">3.6.1.66</ecNumber>
    </recommendedName>
    <alternativeName>
        <fullName evidence="7">Non-canonical purine NTP pyrophosphatase</fullName>
    </alternativeName>
    <alternativeName>
        <fullName evidence="7">Non-standard purine NTP pyrophosphatase</fullName>
    </alternativeName>
    <alternativeName>
        <fullName evidence="7">Nucleoside-triphosphate diphosphatase</fullName>
    </alternativeName>
    <alternativeName>
        <fullName evidence="7">Nucleoside-triphosphate pyrophosphatase</fullName>
        <shortName evidence="7">NTPase</shortName>
    </alternativeName>
</protein>
<proteinExistence type="inferred from homology"/>
<dbReference type="RefSeq" id="WP_345027655.1">
    <property type="nucleotide sequence ID" value="NZ_BAABEY010000016.1"/>
</dbReference>
<comment type="catalytic activity">
    <reaction evidence="7">
        <text>ITP + H2O = IMP + diphosphate + H(+)</text>
        <dbReference type="Rhea" id="RHEA:29399"/>
        <dbReference type="ChEBI" id="CHEBI:15377"/>
        <dbReference type="ChEBI" id="CHEBI:15378"/>
        <dbReference type="ChEBI" id="CHEBI:33019"/>
        <dbReference type="ChEBI" id="CHEBI:58053"/>
        <dbReference type="ChEBI" id="CHEBI:61402"/>
        <dbReference type="EC" id="3.6.1.66"/>
    </reaction>
</comment>
<evidence type="ECO:0000256" key="2">
    <source>
        <dbReference type="ARBA" id="ARBA00022723"/>
    </source>
</evidence>
<keyword evidence="2 7" id="KW-0479">Metal-binding</keyword>
<dbReference type="PANTHER" id="PTHR11067">
    <property type="entry name" value="INOSINE TRIPHOSPHATE PYROPHOSPHATASE/HAM1 PROTEIN"/>
    <property type="match status" value="1"/>
</dbReference>
<feature type="binding site" evidence="7">
    <location>
        <position position="40"/>
    </location>
    <ligand>
        <name>Mg(2+)</name>
        <dbReference type="ChEBI" id="CHEBI:18420"/>
    </ligand>
</feature>
<dbReference type="EMBL" id="BAABEY010000016">
    <property type="protein sequence ID" value="GAA4436587.1"/>
    <property type="molecule type" value="Genomic_DNA"/>
</dbReference>
<dbReference type="NCBIfam" id="TIGR00042">
    <property type="entry name" value="RdgB/HAM1 family non-canonical purine NTP pyrophosphatase"/>
    <property type="match status" value="1"/>
</dbReference>
<comment type="catalytic activity">
    <reaction evidence="7">
        <text>XTP + H2O = XMP + diphosphate + H(+)</text>
        <dbReference type="Rhea" id="RHEA:28610"/>
        <dbReference type="ChEBI" id="CHEBI:15377"/>
        <dbReference type="ChEBI" id="CHEBI:15378"/>
        <dbReference type="ChEBI" id="CHEBI:33019"/>
        <dbReference type="ChEBI" id="CHEBI:57464"/>
        <dbReference type="ChEBI" id="CHEBI:61314"/>
        <dbReference type="EC" id="3.6.1.66"/>
    </reaction>
</comment>
<comment type="subunit">
    <text evidence="7">Homodimer.</text>
</comment>
<gene>
    <name evidence="9" type="ORF">GCM10023091_14610</name>
</gene>
<feature type="binding site" evidence="7">
    <location>
        <position position="172"/>
    </location>
    <ligand>
        <name>substrate</name>
    </ligand>
</feature>
<keyword evidence="6 7" id="KW-0546">Nucleotide metabolism</keyword>
<reference evidence="10" key="1">
    <citation type="journal article" date="2019" name="Int. J. Syst. Evol. Microbiol.">
        <title>The Global Catalogue of Microorganisms (GCM) 10K type strain sequencing project: providing services to taxonomists for standard genome sequencing and annotation.</title>
        <authorList>
            <consortium name="The Broad Institute Genomics Platform"/>
            <consortium name="The Broad Institute Genome Sequencing Center for Infectious Disease"/>
            <person name="Wu L."/>
            <person name="Ma J."/>
        </authorList>
    </citation>
    <scope>NUCLEOTIDE SEQUENCE [LARGE SCALE GENOMIC DNA]</scope>
    <source>
        <strain evidence="10">JCM 31920</strain>
    </source>
</reference>
<keyword evidence="4 7" id="KW-0378">Hydrolase</keyword>
<comment type="similarity">
    <text evidence="1 7 8">Belongs to the HAM1 NTPase family.</text>
</comment>
<comment type="function">
    <text evidence="7">Pyrophosphatase that catalyzes the hydrolysis of nucleoside triphosphates to their monophosphate derivatives, with a high preference for the non-canonical purine nucleotides XTP (xanthosine triphosphate), dITP (deoxyinosine triphosphate) and ITP. Seems to function as a house-cleaning enzyme that removes non-canonical purine nucleotides from the nucleotide pool, thus preventing their incorporation into DNA/RNA and avoiding chromosomal lesions.</text>
</comment>
<keyword evidence="3 7" id="KW-0547">Nucleotide-binding</keyword>
<name>A0ABP8LTN8_9BACT</name>
<comment type="catalytic activity">
    <reaction evidence="7">
        <text>dITP + H2O = dIMP + diphosphate + H(+)</text>
        <dbReference type="Rhea" id="RHEA:28342"/>
        <dbReference type="ChEBI" id="CHEBI:15377"/>
        <dbReference type="ChEBI" id="CHEBI:15378"/>
        <dbReference type="ChEBI" id="CHEBI:33019"/>
        <dbReference type="ChEBI" id="CHEBI:61194"/>
        <dbReference type="ChEBI" id="CHEBI:61382"/>
        <dbReference type="EC" id="3.6.1.66"/>
    </reaction>
</comment>
<dbReference type="Pfam" id="PF01725">
    <property type="entry name" value="Ham1p_like"/>
    <property type="match status" value="1"/>
</dbReference>
<evidence type="ECO:0000256" key="6">
    <source>
        <dbReference type="ARBA" id="ARBA00023080"/>
    </source>
</evidence>
<dbReference type="InterPro" id="IPR029001">
    <property type="entry name" value="ITPase-like_fam"/>
</dbReference>
<feature type="binding site" evidence="7">
    <location>
        <begin position="8"/>
        <end position="13"/>
    </location>
    <ligand>
        <name>substrate</name>
    </ligand>
</feature>
<dbReference type="Proteomes" id="UP001501508">
    <property type="component" value="Unassembled WGS sequence"/>
</dbReference>
<keyword evidence="5 7" id="KW-0460">Magnesium</keyword>
<dbReference type="HAMAP" id="MF_01405">
    <property type="entry name" value="Non_canon_purine_NTPase"/>
    <property type="match status" value="1"/>
</dbReference>
<feature type="binding site" evidence="7">
    <location>
        <begin position="177"/>
        <end position="178"/>
    </location>
    <ligand>
        <name>substrate</name>
    </ligand>
</feature>
<evidence type="ECO:0000256" key="4">
    <source>
        <dbReference type="ARBA" id="ARBA00022801"/>
    </source>
</evidence>